<dbReference type="Pfam" id="PF00440">
    <property type="entry name" value="TetR_N"/>
    <property type="match status" value="1"/>
</dbReference>
<evidence type="ECO:0000313" key="7">
    <source>
        <dbReference type="Proteomes" id="UP000290567"/>
    </source>
</evidence>
<dbReference type="SUPFAM" id="SSF46689">
    <property type="entry name" value="Homeodomain-like"/>
    <property type="match status" value="1"/>
</dbReference>
<evidence type="ECO:0000256" key="2">
    <source>
        <dbReference type="ARBA" id="ARBA00023125"/>
    </source>
</evidence>
<sequence>MPLKPMLSDEDRERLRNELLILCERLWIIQGYKKTSIKELCARTRIAIGTFYSMFPTKEALFYETSLTIQNRLKDQFLQTVLEQPNKEGFAAGLKKLFREFDRKPFLYDVNTPDFRAFVTKLSEEEMQALKFESLDFFDATLLAAHLQLKVENAKAYAIFSALLSTLTTKMTIAELYDYFNVFDFMVDTMVNELFE</sequence>
<keyword evidence="7" id="KW-1185">Reference proteome</keyword>
<dbReference type="PANTHER" id="PTHR47506">
    <property type="entry name" value="TRANSCRIPTIONAL REGULATORY PROTEIN"/>
    <property type="match status" value="1"/>
</dbReference>
<gene>
    <name evidence="6" type="ORF">NRIC_20490</name>
</gene>
<dbReference type="AlphaFoldDB" id="A0A4P5PDM4"/>
<dbReference type="RefSeq" id="WP_146622595.1">
    <property type="nucleotide sequence ID" value="NZ_BJCC01000015.1"/>
</dbReference>
<organism evidence="6 7">
    <name type="scientific">Enterococcus florum</name>
    <dbReference type="NCBI Taxonomy" id="2480627"/>
    <lineage>
        <taxon>Bacteria</taxon>
        <taxon>Bacillati</taxon>
        <taxon>Bacillota</taxon>
        <taxon>Bacilli</taxon>
        <taxon>Lactobacillales</taxon>
        <taxon>Enterococcaceae</taxon>
        <taxon>Enterococcus</taxon>
    </lineage>
</organism>
<dbReference type="InterPro" id="IPR001647">
    <property type="entry name" value="HTH_TetR"/>
</dbReference>
<dbReference type="EMBL" id="BJCC01000015">
    <property type="protein sequence ID" value="GCF94158.1"/>
    <property type="molecule type" value="Genomic_DNA"/>
</dbReference>
<proteinExistence type="predicted"/>
<feature type="DNA-binding region" description="H-T-H motif" evidence="4">
    <location>
        <begin position="36"/>
        <end position="55"/>
    </location>
</feature>
<keyword evidence="3" id="KW-0804">Transcription</keyword>
<feature type="domain" description="HTH tetR-type" evidence="5">
    <location>
        <begin position="13"/>
        <end position="73"/>
    </location>
</feature>
<evidence type="ECO:0000256" key="3">
    <source>
        <dbReference type="ARBA" id="ARBA00023163"/>
    </source>
</evidence>
<name>A0A4P5PDM4_9ENTE</name>
<reference evidence="7" key="1">
    <citation type="submission" date="2019-02" db="EMBL/GenBank/DDBJ databases">
        <title>Draft genome sequence of Enterococcus sp. Gos25-1.</title>
        <authorList>
            <person name="Tanaka N."/>
            <person name="Shiwa Y."/>
            <person name="Fujita N."/>
        </authorList>
    </citation>
    <scope>NUCLEOTIDE SEQUENCE [LARGE SCALE GENOMIC DNA]</scope>
    <source>
        <strain evidence="7">Gos25-1</strain>
    </source>
</reference>
<evidence type="ECO:0000256" key="1">
    <source>
        <dbReference type="ARBA" id="ARBA00023015"/>
    </source>
</evidence>
<keyword evidence="1" id="KW-0805">Transcription regulation</keyword>
<dbReference type="InterPro" id="IPR009057">
    <property type="entry name" value="Homeodomain-like_sf"/>
</dbReference>
<dbReference type="OrthoDB" id="9812993at2"/>
<dbReference type="PROSITE" id="PS50977">
    <property type="entry name" value="HTH_TETR_2"/>
    <property type="match status" value="1"/>
</dbReference>
<accession>A0A4P5PDM4</accession>
<evidence type="ECO:0000259" key="5">
    <source>
        <dbReference type="PROSITE" id="PS50977"/>
    </source>
</evidence>
<comment type="caution">
    <text evidence="6">The sequence shown here is derived from an EMBL/GenBank/DDBJ whole genome shotgun (WGS) entry which is preliminary data.</text>
</comment>
<dbReference type="Gene3D" id="1.10.357.10">
    <property type="entry name" value="Tetracycline Repressor, domain 2"/>
    <property type="match status" value="1"/>
</dbReference>
<evidence type="ECO:0000256" key="4">
    <source>
        <dbReference type="PROSITE-ProRule" id="PRU00335"/>
    </source>
</evidence>
<dbReference type="Proteomes" id="UP000290567">
    <property type="component" value="Unassembled WGS sequence"/>
</dbReference>
<dbReference type="PANTHER" id="PTHR47506:SF3">
    <property type="entry name" value="HTH-TYPE TRANSCRIPTIONAL REGULATOR LMRA"/>
    <property type="match status" value="1"/>
</dbReference>
<evidence type="ECO:0000313" key="6">
    <source>
        <dbReference type="EMBL" id="GCF94158.1"/>
    </source>
</evidence>
<protein>
    <submittedName>
        <fullName evidence="6">TetR family transcriptional regulator</fullName>
    </submittedName>
</protein>
<dbReference type="GO" id="GO:0003677">
    <property type="term" value="F:DNA binding"/>
    <property type="evidence" value="ECO:0007669"/>
    <property type="project" value="UniProtKB-UniRule"/>
</dbReference>
<keyword evidence="2 4" id="KW-0238">DNA-binding</keyword>